<gene>
    <name evidence="4" type="ORF">EJ913_23400</name>
</gene>
<comment type="caution">
    <text evidence="4">The sequence shown here is derived from an EMBL/GenBank/DDBJ whole genome shotgun (WGS) entry which is preliminary data.</text>
</comment>
<organism evidence="4 5">
    <name type="scientific">Azospirillum doebereinerae</name>
    <dbReference type="NCBI Taxonomy" id="92933"/>
    <lineage>
        <taxon>Bacteria</taxon>
        <taxon>Pseudomonadati</taxon>
        <taxon>Pseudomonadota</taxon>
        <taxon>Alphaproteobacteria</taxon>
        <taxon>Rhodospirillales</taxon>
        <taxon>Azospirillaceae</taxon>
        <taxon>Azospirillum</taxon>
    </lineage>
</organism>
<evidence type="ECO:0000256" key="2">
    <source>
        <dbReference type="ARBA" id="ARBA00034247"/>
    </source>
</evidence>
<dbReference type="PANTHER" id="PTHR45138:SF9">
    <property type="entry name" value="DIGUANYLATE CYCLASE DGCM-RELATED"/>
    <property type="match status" value="1"/>
</dbReference>
<dbReference type="NCBIfam" id="TIGR00254">
    <property type="entry name" value="GGDEF"/>
    <property type="match status" value="1"/>
</dbReference>
<keyword evidence="5" id="KW-1185">Reference proteome</keyword>
<evidence type="ECO:0000313" key="4">
    <source>
        <dbReference type="EMBL" id="RUQ66198.1"/>
    </source>
</evidence>
<dbReference type="RefSeq" id="WP_127002438.1">
    <property type="nucleotide sequence ID" value="NZ_JBNPXW010000017.1"/>
</dbReference>
<name>A0A3S0WWF5_9PROT</name>
<proteinExistence type="predicted"/>
<reference evidence="4 5" key="1">
    <citation type="submission" date="2018-12" db="EMBL/GenBank/DDBJ databases">
        <authorList>
            <person name="Yang Y."/>
        </authorList>
    </citation>
    <scope>NUCLEOTIDE SEQUENCE [LARGE SCALE GENOMIC DNA]</scope>
    <source>
        <strain evidence="4 5">GSF71</strain>
    </source>
</reference>
<dbReference type="SMART" id="SM00267">
    <property type="entry name" value="GGDEF"/>
    <property type="match status" value="1"/>
</dbReference>
<dbReference type="GO" id="GO:0005886">
    <property type="term" value="C:plasma membrane"/>
    <property type="evidence" value="ECO:0007669"/>
    <property type="project" value="TreeGrafter"/>
</dbReference>
<sequence>MRRWTARPGTVGMIVQEQKIESWIQRLSETEGYDAHPLMDEFRALAKEHLKLMRQLTKIAKISDRMQTDTRQMAQTLHAASQTDPLTELPNRRHMIERLESELGRIARHGGGFALIMLDIDHFKAINDEFGHAVGDLALVETARLLRQNLRGHDLCARWGGEEFLILLTQTDQEQAQVVAEKLRRLVAGHRMPHREHDIRLTASLGVAAHRPGWSADACIQAADDALYAAKRAGRDRWAAVG</sequence>
<evidence type="ECO:0000259" key="3">
    <source>
        <dbReference type="PROSITE" id="PS50887"/>
    </source>
</evidence>
<dbReference type="GO" id="GO:0043709">
    <property type="term" value="P:cell adhesion involved in single-species biofilm formation"/>
    <property type="evidence" value="ECO:0007669"/>
    <property type="project" value="TreeGrafter"/>
</dbReference>
<protein>
    <recommendedName>
        <fullName evidence="1">diguanylate cyclase</fullName>
        <ecNumber evidence="1">2.7.7.65</ecNumber>
    </recommendedName>
</protein>
<dbReference type="GO" id="GO:1902201">
    <property type="term" value="P:negative regulation of bacterial-type flagellum-dependent cell motility"/>
    <property type="evidence" value="ECO:0007669"/>
    <property type="project" value="TreeGrafter"/>
</dbReference>
<dbReference type="InterPro" id="IPR000160">
    <property type="entry name" value="GGDEF_dom"/>
</dbReference>
<dbReference type="PANTHER" id="PTHR45138">
    <property type="entry name" value="REGULATORY COMPONENTS OF SENSORY TRANSDUCTION SYSTEM"/>
    <property type="match status" value="1"/>
</dbReference>
<accession>A0A3S0WWF5</accession>
<dbReference type="OrthoDB" id="9812260at2"/>
<dbReference type="FunFam" id="3.30.70.270:FF:000001">
    <property type="entry name" value="Diguanylate cyclase domain protein"/>
    <property type="match status" value="1"/>
</dbReference>
<dbReference type="CDD" id="cd01949">
    <property type="entry name" value="GGDEF"/>
    <property type="match status" value="1"/>
</dbReference>
<dbReference type="SUPFAM" id="SSF55073">
    <property type="entry name" value="Nucleotide cyclase"/>
    <property type="match status" value="1"/>
</dbReference>
<dbReference type="AlphaFoldDB" id="A0A3S0WWF5"/>
<dbReference type="GO" id="GO:0052621">
    <property type="term" value="F:diguanylate cyclase activity"/>
    <property type="evidence" value="ECO:0007669"/>
    <property type="project" value="UniProtKB-EC"/>
</dbReference>
<dbReference type="Gene3D" id="3.30.70.270">
    <property type="match status" value="1"/>
</dbReference>
<evidence type="ECO:0000256" key="1">
    <source>
        <dbReference type="ARBA" id="ARBA00012528"/>
    </source>
</evidence>
<dbReference type="Pfam" id="PF00990">
    <property type="entry name" value="GGDEF"/>
    <property type="match status" value="1"/>
</dbReference>
<dbReference type="InterPro" id="IPR050469">
    <property type="entry name" value="Diguanylate_Cyclase"/>
</dbReference>
<dbReference type="PROSITE" id="PS50887">
    <property type="entry name" value="GGDEF"/>
    <property type="match status" value="1"/>
</dbReference>
<feature type="domain" description="GGDEF" evidence="3">
    <location>
        <begin position="111"/>
        <end position="242"/>
    </location>
</feature>
<dbReference type="InterPro" id="IPR029787">
    <property type="entry name" value="Nucleotide_cyclase"/>
</dbReference>
<dbReference type="EMBL" id="RZIJ01000022">
    <property type="protein sequence ID" value="RUQ66198.1"/>
    <property type="molecule type" value="Genomic_DNA"/>
</dbReference>
<dbReference type="InterPro" id="IPR043128">
    <property type="entry name" value="Rev_trsase/Diguanyl_cyclase"/>
</dbReference>
<dbReference type="Proteomes" id="UP000280346">
    <property type="component" value="Unassembled WGS sequence"/>
</dbReference>
<dbReference type="EC" id="2.7.7.65" evidence="1"/>
<comment type="catalytic activity">
    <reaction evidence="2">
        <text>2 GTP = 3',3'-c-di-GMP + 2 diphosphate</text>
        <dbReference type="Rhea" id="RHEA:24898"/>
        <dbReference type="ChEBI" id="CHEBI:33019"/>
        <dbReference type="ChEBI" id="CHEBI:37565"/>
        <dbReference type="ChEBI" id="CHEBI:58805"/>
        <dbReference type="EC" id="2.7.7.65"/>
    </reaction>
</comment>
<evidence type="ECO:0000313" key="5">
    <source>
        <dbReference type="Proteomes" id="UP000280346"/>
    </source>
</evidence>